<dbReference type="FunFam" id="3.40.50.300:FF:000289">
    <property type="entry name" value="ABC transporter G family member 31"/>
    <property type="match status" value="1"/>
</dbReference>
<feature type="region of interest" description="Disordered" evidence="8">
    <location>
        <begin position="1076"/>
        <end position="1097"/>
    </location>
</feature>
<evidence type="ECO:0000256" key="4">
    <source>
        <dbReference type="ARBA" id="ARBA00022741"/>
    </source>
</evidence>
<evidence type="ECO:0000256" key="6">
    <source>
        <dbReference type="ARBA" id="ARBA00022989"/>
    </source>
</evidence>
<dbReference type="InterPro" id="IPR003439">
    <property type="entry name" value="ABC_transporter-like_ATP-bd"/>
</dbReference>
<feature type="transmembrane region" description="Helical" evidence="9">
    <location>
        <begin position="677"/>
        <end position="700"/>
    </location>
</feature>
<keyword evidence="7 9" id="KW-0472">Membrane</keyword>
<dbReference type="Pfam" id="PF00005">
    <property type="entry name" value="ABC_tran"/>
    <property type="match status" value="2"/>
</dbReference>
<evidence type="ECO:0000256" key="7">
    <source>
        <dbReference type="ARBA" id="ARBA00023136"/>
    </source>
</evidence>
<feature type="transmembrane region" description="Helical" evidence="9">
    <location>
        <begin position="531"/>
        <end position="552"/>
    </location>
</feature>
<comment type="subcellular location">
    <subcellularLocation>
        <location evidence="1">Membrane</location>
        <topology evidence="1">Multi-pass membrane protein</topology>
    </subcellularLocation>
</comment>
<feature type="transmembrane region" description="Helical" evidence="9">
    <location>
        <begin position="476"/>
        <end position="493"/>
    </location>
</feature>
<evidence type="ECO:0000256" key="9">
    <source>
        <dbReference type="SAM" id="Phobius"/>
    </source>
</evidence>
<feature type="transmembrane region" description="Helical" evidence="9">
    <location>
        <begin position="1162"/>
        <end position="1181"/>
    </location>
</feature>
<evidence type="ECO:0000313" key="12">
    <source>
        <dbReference type="Proteomes" id="UP000054636"/>
    </source>
</evidence>
<gene>
    <name evidence="11" type="ORF">AM588_10003127</name>
</gene>
<keyword evidence="3 9" id="KW-0812">Transmembrane</keyword>
<feature type="domain" description="ABC transporter" evidence="10">
    <location>
        <begin position="82"/>
        <end position="350"/>
    </location>
</feature>
<dbReference type="GO" id="GO:0016887">
    <property type="term" value="F:ATP hydrolysis activity"/>
    <property type="evidence" value="ECO:0007669"/>
    <property type="project" value="InterPro"/>
</dbReference>
<dbReference type="GO" id="GO:0016020">
    <property type="term" value="C:membrane"/>
    <property type="evidence" value="ECO:0007669"/>
    <property type="project" value="UniProtKB-SubCell"/>
</dbReference>
<dbReference type="Pfam" id="PF19055">
    <property type="entry name" value="ABC2_membrane_7"/>
    <property type="match status" value="1"/>
</dbReference>
<dbReference type="SMART" id="SM00382">
    <property type="entry name" value="AAA"/>
    <property type="match status" value="2"/>
</dbReference>
<evidence type="ECO:0000313" key="11">
    <source>
        <dbReference type="EMBL" id="KUF88390.1"/>
    </source>
</evidence>
<comment type="caution">
    <text evidence="11">The sequence shown here is derived from an EMBL/GenBank/DDBJ whole genome shotgun (WGS) entry which is preliminary data.</text>
</comment>
<dbReference type="InterPro" id="IPR043926">
    <property type="entry name" value="ABCG_dom"/>
</dbReference>
<evidence type="ECO:0000256" key="2">
    <source>
        <dbReference type="ARBA" id="ARBA00022448"/>
    </source>
</evidence>
<dbReference type="FunFam" id="3.40.50.300:FF:000528">
    <property type="entry name" value="ABC transporter G family member 31"/>
    <property type="match status" value="1"/>
</dbReference>
<evidence type="ECO:0000256" key="1">
    <source>
        <dbReference type="ARBA" id="ARBA00004141"/>
    </source>
</evidence>
<dbReference type="GO" id="GO:0140359">
    <property type="term" value="F:ABC-type transporter activity"/>
    <property type="evidence" value="ECO:0007669"/>
    <property type="project" value="InterPro"/>
</dbReference>
<feature type="transmembrane region" description="Helical" evidence="9">
    <location>
        <begin position="450"/>
        <end position="469"/>
    </location>
</feature>
<keyword evidence="2" id="KW-0813">Transport</keyword>
<feature type="transmembrane region" description="Helical" evidence="9">
    <location>
        <begin position="559"/>
        <end position="582"/>
    </location>
</feature>
<feature type="transmembrane region" description="Helical" evidence="9">
    <location>
        <begin position="588"/>
        <end position="609"/>
    </location>
</feature>
<dbReference type="SUPFAM" id="SSF52540">
    <property type="entry name" value="P-loop containing nucleoside triphosphate hydrolases"/>
    <property type="match status" value="2"/>
</dbReference>
<keyword evidence="6 9" id="KW-1133">Transmembrane helix</keyword>
<accession>A0A0W8CWI4</accession>
<dbReference type="Pfam" id="PF01061">
    <property type="entry name" value="ABC2_membrane"/>
    <property type="match status" value="2"/>
</dbReference>
<evidence type="ECO:0000256" key="3">
    <source>
        <dbReference type="ARBA" id="ARBA00022692"/>
    </source>
</evidence>
<feature type="domain" description="ABC transporter" evidence="10">
    <location>
        <begin position="757"/>
        <end position="1004"/>
    </location>
</feature>
<name>A0A0W8CWI4_PHYNI</name>
<evidence type="ECO:0000256" key="5">
    <source>
        <dbReference type="ARBA" id="ARBA00022840"/>
    </source>
</evidence>
<feature type="transmembrane region" description="Helical" evidence="9">
    <location>
        <begin position="1270"/>
        <end position="1292"/>
    </location>
</feature>
<evidence type="ECO:0000259" key="10">
    <source>
        <dbReference type="PROSITE" id="PS50893"/>
    </source>
</evidence>
<dbReference type="InterPro" id="IPR003593">
    <property type="entry name" value="AAA+_ATPase"/>
</dbReference>
<dbReference type="Proteomes" id="UP000054636">
    <property type="component" value="Unassembled WGS sequence"/>
</dbReference>
<feature type="transmembrane region" description="Helical" evidence="9">
    <location>
        <begin position="1054"/>
        <end position="1074"/>
    </location>
</feature>
<dbReference type="GO" id="GO:0005524">
    <property type="term" value="F:ATP binding"/>
    <property type="evidence" value="ECO:0007669"/>
    <property type="project" value="UniProtKB-KW"/>
</dbReference>
<feature type="transmembrane region" description="Helical" evidence="9">
    <location>
        <begin position="1193"/>
        <end position="1212"/>
    </location>
</feature>
<dbReference type="PROSITE" id="PS50893">
    <property type="entry name" value="ABC_TRANSPORTER_2"/>
    <property type="match status" value="2"/>
</dbReference>
<dbReference type="InterPro" id="IPR027417">
    <property type="entry name" value="P-loop_NTPase"/>
</dbReference>
<organism evidence="11 12">
    <name type="scientific">Phytophthora nicotianae</name>
    <name type="common">Potato buckeye rot agent</name>
    <name type="synonym">Phytophthora parasitica</name>
    <dbReference type="NCBI Taxonomy" id="4792"/>
    <lineage>
        <taxon>Eukaryota</taxon>
        <taxon>Sar</taxon>
        <taxon>Stramenopiles</taxon>
        <taxon>Oomycota</taxon>
        <taxon>Peronosporomycetes</taxon>
        <taxon>Peronosporales</taxon>
        <taxon>Peronosporaceae</taxon>
        <taxon>Phytophthora</taxon>
    </lineage>
</organism>
<reference evidence="11 12" key="1">
    <citation type="submission" date="2015-11" db="EMBL/GenBank/DDBJ databases">
        <title>Genomes and virulence difference between two physiological races of Phytophthora nicotianae.</title>
        <authorList>
            <person name="Liu H."/>
            <person name="Ma X."/>
            <person name="Yu H."/>
            <person name="Fang D."/>
            <person name="Li Y."/>
            <person name="Wang X."/>
            <person name="Wang W."/>
            <person name="Dong Y."/>
            <person name="Xiao B."/>
        </authorList>
    </citation>
    <scope>NUCLEOTIDE SEQUENCE [LARGE SCALE GENOMIC DNA]</scope>
    <source>
        <strain evidence="12">race 1</strain>
    </source>
</reference>
<dbReference type="Gene3D" id="3.40.50.300">
    <property type="entry name" value="P-loop containing nucleotide triphosphate hydrolases"/>
    <property type="match status" value="2"/>
</dbReference>
<feature type="transmembrane region" description="Helical" evidence="9">
    <location>
        <begin position="1026"/>
        <end position="1048"/>
    </location>
</feature>
<keyword evidence="4" id="KW-0547">Nucleotide-binding</keyword>
<sequence>MELSTQPSPTTAKKLGLESGQALMAEGPQVLHEYVASKIGAAMGRAMPQMDVRFSNLSVSADIVVVDDPGVKHELPTIPNTMKKAFVGPKKRVVRKQILKDVSGMFAPGKITLLLGQPGSGKSSLLKMLSGRFPIEKNITVEGDITFNNVQREQIIKRLPQFVAYVNQRDKHFPMLTVKETLEFAHKFCGGELSKRGEEMLSKGSPQENLEALEAAKAVFAHYPDIIIQQLGLQNCQNTIVGDAMTRGVSGGERKRVTTGEMEFGTKYVTLMDEISTGLDSAATYDIINTQRSVAHTLRKTVVVALLQPSPEVFALFDDVMILNEGQVMYHGPCRRVENYFEGLGFSCPPERDIADYLLDLGTPEQYRYQVQNYHTKQPRSAGEFAESFRRSDVHREMLNELEAPHEEDLLRNVAEVMEPTPAFHQSFVESTLTLLQRQLMVTYRNKPFIFGRLLMIFIMGLLFCTVFYDFDPTQVSVVMGVIFATVMFLSMGQSSQIPTYMAERDVFYKQRGANFFRTGSYVLATSASQIPLAIVETLIFGSLVYWICGFVSEAKLFLIFEFILLLSNLAMGMWFFFLSAIGRNGDIATPLGMVSVLVFVIFAGFIVTKSQIPDYLIWAHWISPMTWSLKALAINQYRSGPMDVCVYDGVDYCSEYGLKMGEYYLGLFGMDTEKEWIVYGVIYTAAMYVVFMFLSYLALEFIRYEVPENVDVSEKTVEDESYAMLQTPKTKNGANTVDDYVVEMDTREKNFTPVTVAFQDLWYSVPDPHNPKESLDLLKGINGFAVPGSITALMGSSGAGKTTLMDVIAGRKTGGKITGKILLNGYEATDLAIRRCTGYCEQMDVHSEAATIREALTFSSFLRQDASIPDAKKYDAVNEAIELLGLEDIADQIIRGSSVEQMKRLTIGVELAAQPSVIFLDEPTSGLDARSAKLIMDGVRKCIGAGVGNSAGNQTNFVDYFNKSSYRQVLDSEMAKEGVTVPSPDLPEMVFAKKRAATSATQMKFVVTRFFQMYWRTPTYNLTRMILAIFLALLFGIVFVDASYASYSGLNSGVGMVYMASLFLSMTAFQSVLPSPAPSAPRSTVSARRRRTTPSGTSWARRWPRFRTASWSALSSRWCSTRWWASRTWAWPSSSGWPLLSVCSCRYMGQMFAYAMPSEEVAAIIGLLFNAIFMTFMGFSPPAYAIPSGYTWLYKISPLRFPVSILVALIFSDCDELPTWDEATQSYTNVGSKLGCQPMADSPVTVGHITIKEYTEEYFGMEHSTITRYFFVIIGFIVAFRVLALISLRYINHQKR</sequence>
<keyword evidence="5" id="KW-0067">ATP-binding</keyword>
<dbReference type="EMBL" id="LNFP01000976">
    <property type="protein sequence ID" value="KUF88390.1"/>
    <property type="molecule type" value="Genomic_DNA"/>
</dbReference>
<dbReference type="PANTHER" id="PTHR19241">
    <property type="entry name" value="ATP-BINDING CASSETTE TRANSPORTER"/>
    <property type="match status" value="1"/>
</dbReference>
<evidence type="ECO:0000256" key="8">
    <source>
        <dbReference type="SAM" id="MobiDB-lite"/>
    </source>
</evidence>
<dbReference type="InterPro" id="IPR013525">
    <property type="entry name" value="ABC2_TM"/>
</dbReference>
<proteinExistence type="predicted"/>
<protein>
    <recommendedName>
        <fullName evidence="10">ABC transporter domain-containing protein</fullName>
    </recommendedName>
</protein>